<dbReference type="STRING" id="1452487.AVW16_08040"/>
<dbReference type="SUPFAM" id="SSF53756">
    <property type="entry name" value="UDP-Glycosyltransferase/glycogen phosphorylase"/>
    <property type="match status" value="1"/>
</dbReference>
<proteinExistence type="predicted"/>
<name>A0A161SI22_9NEIS</name>
<dbReference type="OrthoDB" id="9781892at2"/>
<dbReference type="CDD" id="cd03789">
    <property type="entry name" value="GT9_LPS_heptosyltransferase"/>
    <property type="match status" value="1"/>
</dbReference>
<protein>
    <recommendedName>
        <fullName evidence="5">Lipopolysaccharide heptosyltransferase III</fullName>
    </recommendedName>
</protein>
<sequence>MKTVLNAKKILLIKLRHHGDVLLSTPVASALKTAAPDCRIDLLLYKETRPIVEHNPDYTRIWTIDRSRKGLKRLLDLAALATRLRRERYDLIVHLSDQSLGALLTRWSRPRRAIGFDYPKRRNSTWARCFDALAPVADSDSLHTVEQNLLALSPLGLDVPVAAKRCKMAYSEQDRLTVQAKLHALGVTTPYIAVHPASRWFFKCWEDERFAAVVQALADKGWHVVLTAAPVAQEEALVRSILDRVDSERVHSLAGQLTLTSLAALIDGARLFIGVDSVPMHMAAALGRDTVALFGPSKVNEWRPWMTRHTLIHAADYGPLIDPDAVDTGTSERYLSNIPVDAVLDAAQALLAAEEPAR</sequence>
<dbReference type="InterPro" id="IPR011916">
    <property type="entry name" value="LipoPS_heptosylTferase-III"/>
</dbReference>
<keyword evidence="1" id="KW-0328">Glycosyltransferase</keyword>
<dbReference type="AlphaFoldDB" id="A0A161SI22"/>
<evidence type="ECO:0000256" key="1">
    <source>
        <dbReference type="ARBA" id="ARBA00022676"/>
    </source>
</evidence>
<dbReference type="InterPro" id="IPR051199">
    <property type="entry name" value="LPS_LOS_Heptosyltrfase"/>
</dbReference>
<keyword evidence="4" id="KW-1185">Reference proteome</keyword>
<keyword evidence="2" id="KW-0808">Transferase</keyword>
<dbReference type="InterPro" id="IPR002201">
    <property type="entry name" value="Glyco_trans_9"/>
</dbReference>
<gene>
    <name evidence="3" type="ORF">AVW16_08040</name>
</gene>
<dbReference type="GO" id="GO:0005829">
    <property type="term" value="C:cytosol"/>
    <property type="evidence" value="ECO:0007669"/>
    <property type="project" value="TreeGrafter"/>
</dbReference>
<organism evidence="3 4">
    <name type="scientific">Crenobacter luteus</name>
    <dbReference type="NCBI Taxonomy" id="1452487"/>
    <lineage>
        <taxon>Bacteria</taxon>
        <taxon>Pseudomonadati</taxon>
        <taxon>Pseudomonadota</taxon>
        <taxon>Betaproteobacteria</taxon>
        <taxon>Neisseriales</taxon>
        <taxon>Neisseriaceae</taxon>
        <taxon>Crenobacter</taxon>
    </lineage>
</organism>
<dbReference type="GO" id="GO:0008713">
    <property type="term" value="F:ADP-heptose-lipopolysaccharide heptosyltransferase activity"/>
    <property type="evidence" value="ECO:0007669"/>
    <property type="project" value="TreeGrafter"/>
</dbReference>
<evidence type="ECO:0008006" key="5">
    <source>
        <dbReference type="Google" id="ProtNLM"/>
    </source>
</evidence>
<evidence type="ECO:0000313" key="4">
    <source>
        <dbReference type="Proteomes" id="UP000076625"/>
    </source>
</evidence>
<dbReference type="Proteomes" id="UP000076625">
    <property type="component" value="Unassembled WGS sequence"/>
</dbReference>
<dbReference type="EMBL" id="LQQU01000013">
    <property type="protein sequence ID" value="KZE33480.1"/>
    <property type="molecule type" value="Genomic_DNA"/>
</dbReference>
<dbReference type="GO" id="GO:0009244">
    <property type="term" value="P:lipopolysaccharide core region biosynthetic process"/>
    <property type="evidence" value="ECO:0007669"/>
    <property type="project" value="TreeGrafter"/>
</dbReference>
<dbReference type="PANTHER" id="PTHR30160">
    <property type="entry name" value="TETRAACYLDISACCHARIDE 4'-KINASE-RELATED"/>
    <property type="match status" value="1"/>
</dbReference>
<dbReference type="RefSeq" id="WP_066610803.1">
    <property type="nucleotide sequence ID" value="NZ_LQQU01000013.1"/>
</dbReference>
<dbReference type="NCBIfam" id="TIGR02201">
    <property type="entry name" value="heptsyl_trn_III"/>
    <property type="match status" value="1"/>
</dbReference>
<reference evidence="4" key="1">
    <citation type="submission" date="2016-01" db="EMBL/GenBank/DDBJ databases">
        <title>Draft genome of Chromobacterium sp. F49.</title>
        <authorList>
            <person name="Hong K.W."/>
        </authorList>
    </citation>
    <scope>NUCLEOTIDE SEQUENCE [LARGE SCALE GENOMIC DNA]</scope>
    <source>
        <strain evidence="4">CN10</strain>
    </source>
</reference>
<evidence type="ECO:0000256" key="2">
    <source>
        <dbReference type="ARBA" id="ARBA00022679"/>
    </source>
</evidence>
<accession>A0A161SI22</accession>
<dbReference type="PANTHER" id="PTHR30160:SF1">
    <property type="entry name" value="LIPOPOLYSACCHARIDE 1,2-N-ACETYLGLUCOSAMINETRANSFERASE-RELATED"/>
    <property type="match status" value="1"/>
</dbReference>
<dbReference type="Gene3D" id="3.40.50.2000">
    <property type="entry name" value="Glycogen Phosphorylase B"/>
    <property type="match status" value="2"/>
</dbReference>
<comment type="caution">
    <text evidence="3">The sequence shown here is derived from an EMBL/GenBank/DDBJ whole genome shotgun (WGS) entry which is preliminary data.</text>
</comment>
<evidence type="ECO:0000313" key="3">
    <source>
        <dbReference type="EMBL" id="KZE33480.1"/>
    </source>
</evidence>
<dbReference type="Pfam" id="PF01075">
    <property type="entry name" value="Glyco_transf_9"/>
    <property type="match status" value="1"/>
</dbReference>